<dbReference type="PANTHER" id="PTHR47506:SF6">
    <property type="entry name" value="HTH-TYPE TRANSCRIPTIONAL REPRESSOR NEMR"/>
    <property type="match status" value="1"/>
</dbReference>
<keyword evidence="3" id="KW-0804">Transcription</keyword>
<dbReference type="PRINTS" id="PR00455">
    <property type="entry name" value="HTHTETR"/>
</dbReference>
<feature type="DNA-binding region" description="H-T-H motif" evidence="4">
    <location>
        <begin position="31"/>
        <end position="50"/>
    </location>
</feature>
<dbReference type="Proteomes" id="UP000049855">
    <property type="component" value="Unassembled WGS sequence"/>
</dbReference>
<sequence length="220" mass="24948">MMENDDSQNTRKVILERARELFLSLGYHKTTMRAIAEAAGLSTGPLYFHFHNKAEVFFQICSEAFDCLIADIHQVAPKNGHAALRLRDIYYSYKSFYYQEPQFFEIMHLATNPMAGIDLPQPLAETLNEKSQVLVQIMEDIIRDGISRHELRPIAPRQLALYLYSVAEGVFFSNRSGILQRSEVSLDEMIETAIDLIGLGMIDKVASSEEVEKAKSAKIV</sequence>
<reference evidence="7" key="1">
    <citation type="submission" date="2015-03" db="EMBL/GenBank/DDBJ databases">
        <authorList>
            <person name="Nijsse Bart"/>
        </authorList>
    </citation>
    <scope>NUCLEOTIDE SEQUENCE [LARGE SCALE GENOMIC DNA]</scope>
</reference>
<dbReference type="InterPro" id="IPR009057">
    <property type="entry name" value="Homeodomain-like_sf"/>
</dbReference>
<feature type="domain" description="HTH tetR-type" evidence="5">
    <location>
        <begin position="8"/>
        <end position="68"/>
    </location>
</feature>
<organism evidence="6 7">
    <name type="scientific">Sporomusa ovata</name>
    <dbReference type="NCBI Taxonomy" id="2378"/>
    <lineage>
        <taxon>Bacteria</taxon>
        <taxon>Bacillati</taxon>
        <taxon>Bacillota</taxon>
        <taxon>Negativicutes</taxon>
        <taxon>Selenomonadales</taxon>
        <taxon>Sporomusaceae</taxon>
        <taxon>Sporomusa</taxon>
    </lineage>
</organism>
<evidence type="ECO:0000313" key="6">
    <source>
        <dbReference type="EMBL" id="CQR73952.1"/>
    </source>
</evidence>
<keyword evidence="2 4" id="KW-0238">DNA-binding</keyword>
<dbReference type="PROSITE" id="PS50977">
    <property type="entry name" value="HTH_TETR_2"/>
    <property type="match status" value="1"/>
</dbReference>
<dbReference type="EMBL" id="CTRP01000014">
    <property type="protein sequence ID" value="CQR73952.1"/>
    <property type="molecule type" value="Genomic_DNA"/>
</dbReference>
<dbReference type="Gene3D" id="1.10.10.60">
    <property type="entry name" value="Homeodomain-like"/>
    <property type="match status" value="1"/>
</dbReference>
<evidence type="ECO:0000256" key="3">
    <source>
        <dbReference type="ARBA" id="ARBA00023163"/>
    </source>
</evidence>
<dbReference type="SUPFAM" id="SSF48498">
    <property type="entry name" value="Tetracyclin repressor-like, C-terminal domain"/>
    <property type="match status" value="1"/>
</dbReference>
<dbReference type="Pfam" id="PF00440">
    <property type="entry name" value="TetR_N"/>
    <property type="match status" value="1"/>
</dbReference>
<evidence type="ECO:0000259" key="5">
    <source>
        <dbReference type="PROSITE" id="PS50977"/>
    </source>
</evidence>
<dbReference type="RefSeq" id="WP_081658638.1">
    <property type="nucleotide sequence ID" value="NZ_CTRP01000014.1"/>
</dbReference>
<keyword evidence="1" id="KW-0805">Transcription regulation</keyword>
<dbReference type="InterPro" id="IPR001647">
    <property type="entry name" value="HTH_TetR"/>
</dbReference>
<dbReference type="Gene3D" id="1.10.357.10">
    <property type="entry name" value="Tetracycline Repressor, domain 2"/>
    <property type="match status" value="1"/>
</dbReference>
<dbReference type="PANTHER" id="PTHR47506">
    <property type="entry name" value="TRANSCRIPTIONAL REGULATORY PROTEIN"/>
    <property type="match status" value="1"/>
</dbReference>
<dbReference type="InterPro" id="IPR023772">
    <property type="entry name" value="DNA-bd_HTH_TetR-type_CS"/>
</dbReference>
<keyword evidence="7" id="KW-1185">Reference proteome</keyword>
<accession>A0A0U1L2P7</accession>
<dbReference type="SUPFAM" id="SSF46689">
    <property type="entry name" value="Homeodomain-like"/>
    <property type="match status" value="1"/>
</dbReference>
<protein>
    <submittedName>
        <fullName evidence="6">Transcriptional regulator, TetR family</fullName>
    </submittedName>
</protein>
<dbReference type="AlphaFoldDB" id="A0A0U1L2P7"/>
<evidence type="ECO:0000256" key="1">
    <source>
        <dbReference type="ARBA" id="ARBA00023015"/>
    </source>
</evidence>
<dbReference type="GO" id="GO:0003677">
    <property type="term" value="F:DNA binding"/>
    <property type="evidence" value="ECO:0007669"/>
    <property type="project" value="UniProtKB-UniRule"/>
</dbReference>
<dbReference type="InterPro" id="IPR036271">
    <property type="entry name" value="Tet_transcr_reg_TetR-rel_C_sf"/>
</dbReference>
<evidence type="ECO:0000256" key="2">
    <source>
        <dbReference type="ARBA" id="ARBA00023125"/>
    </source>
</evidence>
<dbReference type="PROSITE" id="PS01081">
    <property type="entry name" value="HTH_TETR_1"/>
    <property type="match status" value="1"/>
</dbReference>
<proteinExistence type="predicted"/>
<gene>
    <name evidence="6" type="ORF">SpAn4DRAFT_0414</name>
</gene>
<evidence type="ECO:0000256" key="4">
    <source>
        <dbReference type="PROSITE-ProRule" id="PRU00335"/>
    </source>
</evidence>
<evidence type="ECO:0000313" key="7">
    <source>
        <dbReference type="Proteomes" id="UP000049855"/>
    </source>
</evidence>
<name>A0A0U1L2P7_9FIRM</name>